<keyword evidence="3 8" id="KW-0812">Transmembrane</keyword>
<keyword evidence="6 8" id="KW-0472">Membrane</keyword>
<keyword evidence="4" id="KW-0125">Carotenoid biosynthesis</keyword>
<feature type="transmembrane region" description="Helical" evidence="8">
    <location>
        <begin position="32"/>
        <end position="50"/>
    </location>
</feature>
<evidence type="ECO:0000256" key="6">
    <source>
        <dbReference type="ARBA" id="ARBA00023136"/>
    </source>
</evidence>
<name>A0A0G0ZP34_9BACT</name>
<evidence type="ECO:0000256" key="7">
    <source>
        <dbReference type="ARBA" id="ARBA00023235"/>
    </source>
</evidence>
<accession>A0A0G0ZP34</accession>
<evidence type="ECO:0000256" key="8">
    <source>
        <dbReference type="SAM" id="Phobius"/>
    </source>
</evidence>
<comment type="subcellular location">
    <subcellularLocation>
        <location evidence="1">Membrane</location>
        <topology evidence="1">Multi-pass membrane protein</topology>
    </subcellularLocation>
</comment>
<comment type="pathway">
    <text evidence="2">Carotenoid biosynthesis.</text>
</comment>
<evidence type="ECO:0000256" key="1">
    <source>
        <dbReference type="ARBA" id="ARBA00004141"/>
    </source>
</evidence>
<reference evidence="10 11" key="1">
    <citation type="journal article" date="2015" name="Nature">
        <title>rRNA introns, odd ribosomes, and small enigmatic genomes across a large radiation of phyla.</title>
        <authorList>
            <person name="Brown C.T."/>
            <person name="Hug L.A."/>
            <person name="Thomas B.C."/>
            <person name="Sharon I."/>
            <person name="Castelle C.J."/>
            <person name="Singh A."/>
            <person name="Wilkins M.J."/>
            <person name="Williams K.H."/>
            <person name="Banfield J.F."/>
        </authorList>
    </citation>
    <scope>NUCLEOTIDE SEQUENCE [LARGE SCALE GENOMIC DNA]</scope>
</reference>
<dbReference type="GO" id="GO:0016872">
    <property type="term" value="F:intramolecular lyase activity"/>
    <property type="evidence" value="ECO:0007669"/>
    <property type="project" value="InterPro"/>
</dbReference>
<evidence type="ECO:0000256" key="5">
    <source>
        <dbReference type="ARBA" id="ARBA00022989"/>
    </source>
</evidence>
<dbReference type="InterPro" id="IPR017825">
    <property type="entry name" value="Lycopene_cyclase_dom"/>
</dbReference>
<keyword evidence="5 8" id="KW-1133">Transmembrane helix</keyword>
<dbReference type="GO" id="GO:0016117">
    <property type="term" value="P:carotenoid biosynthetic process"/>
    <property type="evidence" value="ECO:0007669"/>
    <property type="project" value="UniProtKB-KW"/>
</dbReference>
<feature type="transmembrane region" description="Helical" evidence="8">
    <location>
        <begin position="154"/>
        <end position="177"/>
    </location>
</feature>
<feature type="transmembrane region" description="Helical" evidence="8">
    <location>
        <begin position="203"/>
        <end position="220"/>
    </location>
</feature>
<evidence type="ECO:0000313" key="11">
    <source>
        <dbReference type="Proteomes" id="UP000033949"/>
    </source>
</evidence>
<evidence type="ECO:0000313" key="10">
    <source>
        <dbReference type="EMBL" id="KKS23791.1"/>
    </source>
</evidence>
<dbReference type="Pfam" id="PF18916">
    <property type="entry name" value="Lycopene_cyc"/>
    <property type="match status" value="2"/>
</dbReference>
<protein>
    <recommendedName>
        <fullName evidence="9">Lycopene cyclase domain-containing protein</fullName>
    </recommendedName>
</protein>
<dbReference type="GO" id="GO:0045436">
    <property type="term" value="F:lycopene beta cyclase activity"/>
    <property type="evidence" value="ECO:0007669"/>
    <property type="project" value="UniProtKB-ARBA"/>
</dbReference>
<evidence type="ECO:0000256" key="4">
    <source>
        <dbReference type="ARBA" id="ARBA00022746"/>
    </source>
</evidence>
<feature type="transmembrane region" description="Helical" evidence="8">
    <location>
        <begin position="6"/>
        <end position="25"/>
    </location>
</feature>
<feature type="transmembrane region" description="Helical" evidence="8">
    <location>
        <begin position="103"/>
        <end position="123"/>
    </location>
</feature>
<feature type="domain" description="Lycopene cyclase" evidence="9">
    <location>
        <begin position="5"/>
        <end position="87"/>
    </location>
</feature>
<organism evidence="10 11">
    <name type="scientific">Candidatus Nomurabacteria bacterium GW2011_GWC2_41_8</name>
    <dbReference type="NCBI Taxonomy" id="1618755"/>
    <lineage>
        <taxon>Bacteria</taxon>
        <taxon>Candidatus Nomuraibacteriota</taxon>
    </lineage>
</organism>
<evidence type="ECO:0000259" key="9">
    <source>
        <dbReference type="Pfam" id="PF18916"/>
    </source>
</evidence>
<dbReference type="EMBL" id="LCCC01000019">
    <property type="protein sequence ID" value="KKS23791.1"/>
    <property type="molecule type" value="Genomic_DNA"/>
</dbReference>
<evidence type="ECO:0000256" key="3">
    <source>
        <dbReference type="ARBA" id="ARBA00022692"/>
    </source>
</evidence>
<evidence type="ECO:0000256" key="2">
    <source>
        <dbReference type="ARBA" id="ARBA00004829"/>
    </source>
</evidence>
<feature type="domain" description="Lycopene cyclase" evidence="9">
    <location>
        <begin position="127"/>
        <end position="220"/>
    </location>
</feature>
<dbReference type="GO" id="GO:0016020">
    <property type="term" value="C:membrane"/>
    <property type="evidence" value="ECO:0007669"/>
    <property type="project" value="UniProtKB-SubCell"/>
</dbReference>
<feature type="transmembrane region" description="Helical" evidence="8">
    <location>
        <begin position="62"/>
        <end position="83"/>
    </location>
</feature>
<sequence length="230" mass="26264">MDYQYAYLTMNIFFLLVWLVLFIVRKDLRREILTMSVLIAPLGITQIFFFRDYWHPTYSLGTIFGVVGLEEIIFCFLIGGIAAVIYEEIFGLRYAKRHVKNHLYFMLGCSVLGILGMIIGNIVLGFNSMYVSIVLLLLISIAILIFRHDLLKDALFSGLLVGLFMFISYTLLFNTIFDGVIQKWWLLKNLSGILVSGVPIEELAWAFSWGLVAGPAYEFITGLKFKKIAN</sequence>
<keyword evidence="7" id="KW-0413">Isomerase</keyword>
<proteinExistence type="predicted"/>
<comment type="caution">
    <text evidence="10">The sequence shown here is derived from an EMBL/GenBank/DDBJ whole genome shotgun (WGS) entry which is preliminary data.</text>
</comment>
<dbReference type="Proteomes" id="UP000033949">
    <property type="component" value="Unassembled WGS sequence"/>
</dbReference>
<dbReference type="AlphaFoldDB" id="A0A0G0ZP34"/>
<feature type="transmembrane region" description="Helical" evidence="8">
    <location>
        <begin position="129"/>
        <end position="147"/>
    </location>
</feature>
<gene>
    <name evidence="10" type="ORF">UU82_C0019G0002</name>
</gene>